<dbReference type="EMBL" id="AGCJ01000091">
    <property type="protein sequence ID" value="EHM37851.1"/>
    <property type="molecule type" value="Genomic_DNA"/>
</dbReference>
<dbReference type="InterPro" id="IPR002500">
    <property type="entry name" value="PAPS_reduct_dom"/>
</dbReference>
<evidence type="ECO:0000313" key="2">
    <source>
        <dbReference type="EMBL" id="EHM37851.1"/>
    </source>
</evidence>
<evidence type="ECO:0000259" key="1">
    <source>
        <dbReference type="Pfam" id="PF01507"/>
    </source>
</evidence>
<sequence>MALTNYYQKGSMMLKEQTIFGLVNKVDLAIRRIKLHEPPEGYYVAFSGGKDSCVILDLIKRAGVKFDAHLNITTVDPPEVIRFVRQQYPEVAMEKPEMSMKKLIEQKGILPTRLARYCCAEYKERGGIGRFVVTGIRHAESTRRSNRKLIEPCRQPNGKRFIHPIIEWSDDEVWEYIKTYKVPYCSLYDEGFRRIGCVCCPFASEQKKRQDIKRWPNIYKNQWRAGAELAIKRREKEGKKLLFSTVNEQMEFWLSGKGIPKENPELINIFGVMGDEKIT</sequence>
<name>G9YK26_9FIRM</name>
<dbReference type="Pfam" id="PF01507">
    <property type="entry name" value="PAPS_reduct"/>
    <property type="match status" value="1"/>
</dbReference>
<dbReference type="PANTHER" id="PTHR43196:SF2">
    <property type="entry name" value="PHOSPHOADENOSINE PHOSPHOSULFATE REDUCTASE"/>
    <property type="match status" value="1"/>
</dbReference>
<gene>
    <name evidence="2" type="ORF">HMPREF0080_02035</name>
</gene>
<reference evidence="2 3" key="1">
    <citation type="submission" date="2011-08" db="EMBL/GenBank/DDBJ databases">
        <authorList>
            <person name="Weinstock G."/>
            <person name="Sodergren E."/>
            <person name="Clifton S."/>
            <person name="Fulton L."/>
            <person name="Fulton B."/>
            <person name="Courtney L."/>
            <person name="Fronick C."/>
            <person name="Harrison M."/>
            <person name="Strong C."/>
            <person name="Farmer C."/>
            <person name="Delahaunty K."/>
            <person name="Markovic C."/>
            <person name="Hall O."/>
            <person name="Minx P."/>
            <person name="Tomlinson C."/>
            <person name="Mitreva M."/>
            <person name="Hou S."/>
            <person name="Chen J."/>
            <person name="Wollam A."/>
            <person name="Pepin K.H."/>
            <person name="Johnson M."/>
            <person name="Bhonagiri V."/>
            <person name="Zhang X."/>
            <person name="Suruliraj S."/>
            <person name="Warren W."/>
            <person name="Chinwalla A."/>
            <person name="Mardis E.R."/>
            <person name="Wilson R.K."/>
        </authorList>
    </citation>
    <scope>NUCLEOTIDE SEQUENCE [LARGE SCALE GENOMIC DNA]</scope>
    <source>
        <strain evidence="2 3">F0357</strain>
    </source>
</reference>
<comment type="caution">
    <text evidence="2">The sequence shown here is derived from an EMBL/GenBank/DDBJ whole genome shotgun (WGS) entry which is preliminary data.</text>
</comment>
<dbReference type="AlphaFoldDB" id="G9YK26"/>
<dbReference type="STRING" id="861450.HMPREF0080_02035"/>
<keyword evidence="3" id="KW-1185">Reference proteome</keyword>
<dbReference type="GO" id="GO:0003824">
    <property type="term" value="F:catalytic activity"/>
    <property type="evidence" value="ECO:0007669"/>
    <property type="project" value="InterPro"/>
</dbReference>
<dbReference type="SUPFAM" id="SSF52402">
    <property type="entry name" value="Adenine nucleotide alpha hydrolases-like"/>
    <property type="match status" value="1"/>
</dbReference>
<dbReference type="InterPro" id="IPR014729">
    <property type="entry name" value="Rossmann-like_a/b/a_fold"/>
</dbReference>
<accession>G9YK26</accession>
<dbReference type="HOGENOM" id="CLU_060327_0_0_9"/>
<dbReference type="Proteomes" id="UP000005481">
    <property type="component" value="Unassembled WGS sequence"/>
</dbReference>
<dbReference type="eggNOG" id="COG0175">
    <property type="taxonomic scope" value="Bacteria"/>
</dbReference>
<dbReference type="PANTHER" id="PTHR43196">
    <property type="entry name" value="SULFATE ADENYLYLTRANSFERASE SUBUNIT 2"/>
    <property type="match status" value="1"/>
</dbReference>
<protein>
    <submittedName>
        <fullName evidence="2">Phosphoadenosine phosphosulfate reductase family protein</fullName>
    </submittedName>
</protein>
<evidence type="ECO:0000313" key="3">
    <source>
        <dbReference type="Proteomes" id="UP000005481"/>
    </source>
</evidence>
<feature type="domain" description="Phosphoadenosine phosphosulphate reductase" evidence="1">
    <location>
        <begin position="43"/>
        <end position="201"/>
    </location>
</feature>
<dbReference type="InterPro" id="IPR050128">
    <property type="entry name" value="Sulfate_adenylyltrnsfr_sub2"/>
</dbReference>
<organism evidence="2 3">
    <name type="scientific">Anaeroglobus geminatus F0357</name>
    <dbReference type="NCBI Taxonomy" id="861450"/>
    <lineage>
        <taxon>Bacteria</taxon>
        <taxon>Bacillati</taxon>
        <taxon>Bacillota</taxon>
        <taxon>Negativicutes</taxon>
        <taxon>Veillonellales</taxon>
        <taxon>Veillonellaceae</taxon>
        <taxon>Anaeroglobus</taxon>
    </lineage>
</organism>
<dbReference type="Gene3D" id="3.40.50.620">
    <property type="entry name" value="HUPs"/>
    <property type="match status" value="1"/>
</dbReference>
<proteinExistence type="predicted"/>